<proteinExistence type="predicted"/>
<dbReference type="Proteomes" id="UP000001343">
    <property type="component" value="Unassembled WGS sequence"/>
</dbReference>
<evidence type="ECO:0000313" key="1">
    <source>
        <dbReference type="EMBL" id="EKR98894.1"/>
    </source>
</evidence>
<sequence length="37" mass="4204">MQSVFYVAFGSSRNGELNESKYNCAITFAFRTHVNLT</sequence>
<comment type="caution">
    <text evidence="1">The sequence shown here is derived from an EMBL/GenBank/DDBJ whole genome shotgun (WGS) entry which is preliminary data.</text>
</comment>
<dbReference type="AlphaFoldDB" id="A0AA87SY36"/>
<dbReference type="EMBL" id="AKWM02000065">
    <property type="protein sequence ID" value="EKR98894.1"/>
    <property type="molecule type" value="Genomic_DNA"/>
</dbReference>
<name>A0AA87SY36_9LEPT</name>
<accession>A0AA87SY36</accession>
<evidence type="ECO:0000313" key="2">
    <source>
        <dbReference type="Proteomes" id="UP000001343"/>
    </source>
</evidence>
<protein>
    <submittedName>
        <fullName evidence="1">Uncharacterized protein</fullName>
    </submittedName>
</protein>
<organism evidence="1 2">
    <name type="scientific">Leptospira mayottensis 200901122</name>
    <dbReference type="NCBI Taxonomy" id="1193010"/>
    <lineage>
        <taxon>Bacteria</taxon>
        <taxon>Pseudomonadati</taxon>
        <taxon>Spirochaetota</taxon>
        <taxon>Spirochaetia</taxon>
        <taxon>Leptospirales</taxon>
        <taxon>Leptospiraceae</taxon>
        <taxon>Leptospira</taxon>
    </lineage>
</organism>
<reference evidence="1 2" key="1">
    <citation type="journal article" date="2014" name="Int. J. Syst. Evol. Microbiol.">
        <title>Leptospira mayottensis sp. nov., a pathogenic species of the genus Leptospira isolated from humans.</title>
        <authorList>
            <person name="Bourhy P."/>
            <person name="Collet L."/>
            <person name="Brisse S."/>
            <person name="Picardeau M."/>
        </authorList>
    </citation>
    <scope>NUCLEOTIDE SEQUENCE [LARGE SCALE GENOMIC DNA]</scope>
    <source>
        <strain evidence="1 2">200901122</strain>
    </source>
</reference>
<gene>
    <name evidence="1" type="ORF">LEP1GSC125_2339</name>
</gene>